<accession>A0ABV9Y0L5</accession>
<comment type="caution">
    <text evidence="3">The sequence shown here is derived from an EMBL/GenBank/DDBJ whole genome shotgun (WGS) entry which is preliminary data.</text>
</comment>
<feature type="domain" description="Lipid/polyisoprenoid-binding YceI-like" evidence="2">
    <location>
        <begin position="9"/>
        <end position="176"/>
    </location>
</feature>
<dbReference type="InterPro" id="IPR007372">
    <property type="entry name" value="Lipid/polyisoprenoid-bd_YceI"/>
</dbReference>
<keyword evidence="4" id="KW-1185">Reference proteome</keyword>
<dbReference type="Proteomes" id="UP001595833">
    <property type="component" value="Unassembled WGS sequence"/>
</dbReference>
<proteinExistence type="inferred from homology"/>
<organism evidence="3 4">
    <name type="scientific">Saccharothrix xinjiangensis</name>
    <dbReference type="NCBI Taxonomy" id="204798"/>
    <lineage>
        <taxon>Bacteria</taxon>
        <taxon>Bacillati</taxon>
        <taxon>Actinomycetota</taxon>
        <taxon>Actinomycetes</taxon>
        <taxon>Pseudonocardiales</taxon>
        <taxon>Pseudonocardiaceae</taxon>
        <taxon>Saccharothrix</taxon>
    </lineage>
</organism>
<sequence length="187" mass="20319">MTGLIPPGKWVVDPVRSRLGFTVRHLTFRVVNGLVPVRTGEIVLAEDGGSAQASAELDLAGVDTGNPLRDDFIRSARFFDVERFPTLTYRSLTATPAGPHWFTTGELRIAETAAPIGLRVTWGATTRDRHGDLRGRLIAVGELRRRDLGIIIGGRVGDSTAVLGTKVRLRLDVQVVRPAEGFRSEGP</sequence>
<dbReference type="SMART" id="SM00867">
    <property type="entry name" value="YceI"/>
    <property type="match status" value="1"/>
</dbReference>
<evidence type="ECO:0000313" key="3">
    <source>
        <dbReference type="EMBL" id="MFC5054191.1"/>
    </source>
</evidence>
<dbReference type="Pfam" id="PF04264">
    <property type="entry name" value="YceI"/>
    <property type="match status" value="1"/>
</dbReference>
<dbReference type="PANTHER" id="PTHR34406:SF1">
    <property type="entry name" value="PROTEIN YCEI"/>
    <property type="match status" value="1"/>
</dbReference>
<comment type="similarity">
    <text evidence="1">Belongs to the UPF0312 family.</text>
</comment>
<reference evidence="4" key="1">
    <citation type="journal article" date="2019" name="Int. J. Syst. Evol. Microbiol.">
        <title>The Global Catalogue of Microorganisms (GCM) 10K type strain sequencing project: providing services to taxonomists for standard genome sequencing and annotation.</title>
        <authorList>
            <consortium name="The Broad Institute Genomics Platform"/>
            <consortium name="The Broad Institute Genome Sequencing Center for Infectious Disease"/>
            <person name="Wu L."/>
            <person name="Ma J."/>
        </authorList>
    </citation>
    <scope>NUCLEOTIDE SEQUENCE [LARGE SCALE GENOMIC DNA]</scope>
    <source>
        <strain evidence="4">KCTC 12848</strain>
    </source>
</reference>
<name>A0ABV9Y0L5_9PSEU</name>
<dbReference type="RefSeq" id="WP_344042752.1">
    <property type="nucleotide sequence ID" value="NZ_BAAAKE010000036.1"/>
</dbReference>
<dbReference type="InterPro" id="IPR036761">
    <property type="entry name" value="TTHA0802/YceI-like_sf"/>
</dbReference>
<gene>
    <name evidence="3" type="ORF">ACFPFM_10520</name>
</gene>
<dbReference type="EMBL" id="JBHSJB010000009">
    <property type="protein sequence ID" value="MFC5054191.1"/>
    <property type="molecule type" value="Genomic_DNA"/>
</dbReference>
<protein>
    <submittedName>
        <fullName evidence="3">YceI family protein</fullName>
    </submittedName>
</protein>
<evidence type="ECO:0000256" key="1">
    <source>
        <dbReference type="ARBA" id="ARBA00008812"/>
    </source>
</evidence>
<evidence type="ECO:0000259" key="2">
    <source>
        <dbReference type="SMART" id="SM00867"/>
    </source>
</evidence>
<dbReference type="Gene3D" id="2.40.128.110">
    <property type="entry name" value="Lipid/polyisoprenoid-binding, YceI-like"/>
    <property type="match status" value="1"/>
</dbReference>
<dbReference type="PANTHER" id="PTHR34406">
    <property type="entry name" value="PROTEIN YCEI"/>
    <property type="match status" value="1"/>
</dbReference>
<dbReference type="SUPFAM" id="SSF101874">
    <property type="entry name" value="YceI-like"/>
    <property type="match status" value="1"/>
</dbReference>
<evidence type="ECO:0000313" key="4">
    <source>
        <dbReference type="Proteomes" id="UP001595833"/>
    </source>
</evidence>